<accession>A0ABV6K0S9</accession>
<dbReference type="EMBL" id="JBHLUK010000010">
    <property type="protein sequence ID" value="MFC0423001.1"/>
    <property type="molecule type" value="Genomic_DNA"/>
</dbReference>
<organism evidence="1 2">
    <name type="scientific">Lactiplantibacillus plajomi</name>
    <dbReference type="NCBI Taxonomy" id="1457217"/>
    <lineage>
        <taxon>Bacteria</taxon>
        <taxon>Bacillati</taxon>
        <taxon>Bacillota</taxon>
        <taxon>Bacilli</taxon>
        <taxon>Lactobacillales</taxon>
        <taxon>Lactobacillaceae</taxon>
        <taxon>Lactiplantibacillus</taxon>
    </lineage>
</organism>
<dbReference type="Proteomes" id="UP001589855">
    <property type="component" value="Unassembled WGS sequence"/>
</dbReference>
<keyword evidence="1" id="KW-0378">Hydrolase</keyword>
<dbReference type="SUPFAM" id="SSF53474">
    <property type="entry name" value="alpha/beta-Hydrolases"/>
    <property type="match status" value="1"/>
</dbReference>
<comment type="caution">
    <text evidence="1">The sequence shown here is derived from an EMBL/GenBank/DDBJ whole genome shotgun (WGS) entry which is preliminary data.</text>
</comment>
<proteinExistence type="predicted"/>
<evidence type="ECO:0000313" key="1">
    <source>
        <dbReference type="EMBL" id="MFC0423001.1"/>
    </source>
</evidence>
<keyword evidence="2" id="KW-1185">Reference proteome</keyword>
<dbReference type="RefSeq" id="WP_225425621.1">
    <property type="nucleotide sequence ID" value="NZ_BAABRM010000029.1"/>
</dbReference>
<dbReference type="InterPro" id="IPR029058">
    <property type="entry name" value="AB_hydrolase_fold"/>
</dbReference>
<name>A0ABV6K0S9_9LACO</name>
<dbReference type="PROSITE" id="PS51257">
    <property type="entry name" value="PROKAR_LIPOPROTEIN"/>
    <property type="match status" value="1"/>
</dbReference>
<dbReference type="Pfam" id="PF06028">
    <property type="entry name" value="DUF915"/>
    <property type="match status" value="1"/>
</dbReference>
<dbReference type="InterPro" id="IPR010315">
    <property type="entry name" value="DUF915_hydro-like"/>
</dbReference>
<gene>
    <name evidence="1" type="ORF">ACFFGS_02300</name>
</gene>
<dbReference type="GO" id="GO:0016787">
    <property type="term" value="F:hydrolase activity"/>
    <property type="evidence" value="ECO:0007669"/>
    <property type="project" value="UniProtKB-KW"/>
</dbReference>
<dbReference type="Gene3D" id="3.40.50.1820">
    <property type="entry name" value="alpha/beta hydrolase"/>
    <property type="match status" value="1"/>
</dbReference>
<protein>
    <submittedName>
        <fullName evidence="1">Alpha/beta hydrolase</fullName>
    </submittedName>
</protein>
<sequence length="287" mass="31407">MNKRSYQWWLLLGLVLTVGLAGCKKATPTAKPETTNKPKSAYVTSHTPTFYVHGFQGSANSTNTLIKAATKTAHAKRVFVATVQTDGTVSLAGKWSRRTRNPIIQVVFKNNLAQYDQQTAWLAKVIKAVRARQSFDQYNIVAHSAGCVASVNLLMTPQAGNFPTLKKLVTIAGPFDGVIGEDDVANQNSFLKSGQPRYQHAAYQLLAAKKPHFPTGIRVLNIVGNLDDGTHSDGLVTNVSARSLNSLLKGRDATITTKTFHGAHAQHSQLHENPKVAQAVNRYLWHR</sequence>
<reference evidence="1 2" key="1">
    <citation type="submission" date="2024-09" db="EMBL/GenBank/DDBJ databases">
        <authorList>
            <person name="Sun Q."/>
            <person name="Mori K."/>
        </authorList>
    </citation>
    <scope>NUCLEOTIDE SEQUENCE [LARGE SCALE GENOMIC DNA]</scope>
    <source>
        <strain evidence="1 2">TBRC 4575</strain>
    </source>
</reference>
<evidence type="ECO:0000313" key="2">
    <source>
        <dbReference type="Proteomes" id="UP001589855"/>
    </source>
</evidence>